<dbReference type="OrthoDB" id="9807069at2"/>
<keyword evidence="3" id="KW-0804">Transcription</keyword>
<dbReference type="EMBL" id="FRFG01000031">
    <property type="protein sequence ID" value="SHO57034.1"/>
    <property type="molecule type" value="Genomic_DNA"/>
</dbReference>
<dbReference type="SUPFAM" id="SSF46785">
    <property type="entry name" value="Winged helix' DNA-binding domain"/>
    <property type="match status" value="1"/>
</dbReference>
<dbReference type="GO" id="GO:0003677">
    <property type="term" value="F:DNA binding"/>
    <property type="evidence" value="ECO:0007669"/>
    <property type="project" value="UniProtKB-KW"/>
</dbReference>
<proteinExistence type="predicted"/>
<evidence type="ECO:0000256" key="1">
    <source>
        <dbReference type="ARBA" id="ARBA00023015"/>
    </source>
</evidence>
<dbReference type="PROSITE" id="PS51118">
    <property type="entry name" value="HTH_HXLR"/>
    <property type="match status" value="1"/>
</dbReference>
<feature type="domain" description="HTH hxlR-type" evidence="4">
    <location>
        <begin position="13"/>
        <end position="112"/>
    </location>
</feature>
<dbReference type="STRING" id="1117707.VQ7734_02803"/>
<dbReference type="PANTHER" id="PTHR33204:SF18">
    <property type="entry name" value="TRANSCRIPTIONAL REGULATORY PROTEIN"/>
    <property type="match status" value="1"/>
</dbReference>
<sequence length="146" mass="17142">MVAKIEHKTRTQCPVACALDIIGDHWTLLIVRDMMFFDVHEYKDMLESAEKISSSILSTRLRKLENDDIISAIPHPENGKRKLYYLTERGKGLVRVMIEIARWSDHNLPELIHIPQERRELLDAPLEDVTQIVFDKLEQWEKTYLS</sequence>
<name>A0A1M7YWM8_9VIBR</name>
<accession>A0A1M7YWM8</accession>
<evidence type="ECO:0000313" key="5">
    <source>
        <dbReference type="EMBL" id="SHO57034.1"/>
    </source>
</evidence>
<evidence type="ECO:0000256" key="3">
    <source>
        <dbReference type="ARBA" id="ARBA00023163"/>
    </source>
</evidence>
<reference evidence="6" key="1">
    <citation type="submission" date="2016-12" db="EMBL/GenBank/DDBJ databases">
        <authorList>
            <person name="Rodrigo-Torres L."/>
            <person name="Arahal R.D."/>
            <person name="Lucena T."/>
        </authorList>
    </citation>
    <scope>NUCLEOTIDE SEQUENCE [LARGE SCALE GENOMIC DNA]</scope>
</reference>
<keyword evidence="1" id="KW-0805">Transcription regulation</keyword>
<keyword evidence="2" id="KW-0238">DNA-binding</keyword>
<dbReference type="InterPro" id="IPR036390">
    <property type="entry name" value="WH_DNA-bd_sf"/>
</dbReference>
<dbReference type="InterPro" id="IPR036388">
    <property type="entry name" value="WH-like_DNA-bd_sf"/>
</dbReference>
<dbReference type="RefSeq" id="WP_073583579.1">
    <property type="nucleotide sequence ID" value="NZ_AP024898.1"/>
</dbReference>
<organism evidence="5 6">
    <name type="scientific">Vibrio quintilis</name>
    <dbReference type="NCBI Taxonomy" id="1117707"/>
    <lineage>
        <taxon>Bacteria</taxon>
        <taxon>Pseudomonadati</taxon>
        <taxon>Pseudomonadota</taxon>
        <taxon>Gammaproteobacteria</taxon>
        <taxon>Vibrionales</taxon>
        <taxon>Vibrionaceae</taxon>
        <taxon>Vibrio</taxon>
    </lineage>
</organism>
<dbReference type="AlphaFoldDB" id="A0A1M7YWM8"/>
<dbReference type="Pfam" id="PF01638">
    <property type="entry name" value="HxlR"/>
    <property type="match status" value="1"/>
</dbReference>
<dbReference type="InterPro" id="IPR002577">
    <property type="entry name" value="HTH_HxlR"/>
</dbReference>
<evidence type="ECO:0000313" key="6">
    <source>
        <dbReference type="Proteomes" id="UP000184600"/>
    </source>
</evidence>
<keyword evidence="6" id="KW-1185">Reference proteome</keyword>
<evidence type="ECO:0000256" key="2">
    <source>
        <dbReference type="ARBA" id="ARBA00023125"/>
    </source>
</evidence>
<evidence type="ECO:0000259" key="4">
    <source>
        <dbReference type="PROSITE" id="PS51118"/>
    </source>
</evidence>
<dbReference type="PANTHER" id="PTHR33204">
    <property type="entry name" value="TRANSCRIPTIONAL REGULATOR, MARR FAMILY"/>
    <property type="match status" value="1"/>
</dbReference>
<dbReference type="Proteomes" id="UP000184600">
    <property type="component" value="Unassembled WGS sequence"/>
</dbReference>
<gene>
    <name evidence="5" type="primary">yodB</name>
    <name evidence="5" type="ORF">VQ7734_02803</name>
</gene>
<dbReference type="Gene3D" id="1.10.10.10">
    <property type="entry name" value="Winged helix-like DNA-binding domain superfamily/Winged helix DNA-binding domain"/>
    <property type="match status" value="1"/>
</dbReference>
<protein>
    <submittedName>
        <fullName evidence="5">HTH-type transcriptional regulator YodB</fullName>
    </submittedName>
</protein>